<keyword evidence="3" id="KW-0963">Cytoplasm</keyword>
<feature type="compositionally biased region" description="Basic and acidic residues" evidence="7">
    <location>
        <begin position="87"/>
        <end position="99"/>
    </location>
</feature>
<dbReference type="InterPro" id="IPR003903">
    <property type="entry name" value="UIM_dom"/>
</dbReference>
<feature type="compositionally biased region" description="Basic and acidic residues" evidence="7">
    <location>
        <begin position="1"/>
        <end position="12"/>
    </location>
</feature>
<dbReference type="GO" id="GO:0006897">
    <property type="term" value="P:endocytosis"/>
    <property type="evidence" value="ECO:0007669"/>
    <property type="project" value="UniProtKB-KW"/>
</dbReference>
<dbReference type="GO" id="GO:0016020">
    <property type="term" value="C:membrane"/>
    <property type="evidence" value="ECO:0007669"/>
    <property type="project" value="UniProtKB-SubCell"/>
</dbReference>
<dbReference type="GO" id="GO:0005737">
    <property type="term" value="C:cytoplasm"/>
    <property type="evidence" value="ECO:0007669"/>
    <property type="project" value="UniProtKB-SubCell"/>
</dbReference>
<dbReference type="RefSeq" id="XP_003000805.1">
    <property type="nucleotide sequence ID" value="XM_003000759.1"/>
</dbReference>
<proteinExistence type="predicted"/>
<feature type="compositionally biased region" description="Polar residues" evidence="7">
    <location>
        <begin position="125"/>
        <end position="136"/>
    </location>
</feature>
<feature type="region of interest" description="Disordered" evidence="7">
    <location>
        <begin position="381"/>
        <end position="420"/>
    </location>
</feature>
<evidence type="ECO:0000256" key="1">
    <source>
        <dbReference type="ARBA" id="ARBA00004170"/>
    </source>
</evidence>
<feature type="compositionally biased region" description="Low complexity" evidence="7">
    <location>
        <begin position="160"/>
        <end position="176"/>
    </location>
</feature>
<name>C9SWM5_VERA1</name>
<dbReference type="eggNOG" id="KOG2056">
    <property type="taxonomic scope" value="Eukaryota"/>
</dbReference>
<reference evidence="10" key="1">
    <citation type="journal article" date="2011" name="PLoS Pathog.">
        <title>Comparative genomics yields insights into niche adaptation of plant vascular wilt pathogens.</title>
        <authorList>
            <person name="Klosterman S.J."/>
            <person name="Subbarao K.V."/>
            <person name="Kang S."/>
            <person name="Veronese P."/>
            <person name="Gold S.E."/>
            <person name="Thomma B.P.H.J."/>
            <person name="Chen Z."/>
            <person name="Henrissat B."/>
            <person name="Lee Y.-H."/>
            <person name="Park J."/>
            <person name="Garcia-Pedrajas M.D."/>
            <person name="Barbara D.J."/>
            <person name="Anchieta A."/>
            <person name="de Jonge R."/>
            <person name="Santhanam P."/>
            <person name="Maruthachalam K."/>
            <person name="Atallah Z."/>
            <person name="Amyotte S.G."/>
            <person name="Paz Z."/>
            <person name="Inderbitzin P."/>
            <person name="Hayes R.J."/>
            <person name="Heiman D.I."/>
            <person name="Young S."/>
            <person name="Zeng Q."/>
            <person name="Engels R."/>
            <person name="Galagan J."/>
            <person name="Cuomo C.A."/>
            <person name="Dobinson K.F."/>
            <person name="Ma L.-J."/>
        </authorList>
    </citation>
    <scope>NUCLEOTIDE SEQUENCE [LARGE SCALE GENOMIC DNA]</scope>
    <source>
        <strain evidence="10">VaMs.102 / ATCC MYA-4576 / FGSC 10136</strain>
    </source>
</reference>
<evidence type="ECO:0000313" key="10">
    <source>
        <dbReference type="Proteomes" id="UP000008698"/>
    </source>
</evidence>
<dbReference type="Pfam" id="PF08226">
    <property type="entry name" value="DUF1720"/>
    <property type="match status" value="1"/>
</dbReference>
<feature type="compositionally biased region" description="Basic and acidic residues" evidence="7">
    <location>
        <begin position="34"/>
        <end position="43"/>
    </location>
</feature>
<keyword evidence="4" id="KW-0254">Endocytosis</keyword>
<evidence type="ECO:0000256" key="6">
    <source>
        <dbReference type="ARBA" id="ARBA00023136"/>
    </source>
</evidence>
<dbReference type="OrthoDB" id="4033880at2759"/>
<gene>
    <name evidence="9" type="ORF">VDBG_09300</name>
</gene>
<dbReference type="HOGENOM" id="CLU_012678_0_0_1"/>
<keyword evidence="6" id="KW-0472">Membrane</keyword>
<accession>C9SWM5</accession>
<evidence type="ECO:0000256" key="7">
    <source>
        <dbReference type="SAM" id="MobiDB-lite"/>
    </source>
</evidence>
<feature type="domain" description="DUF1720" evidence="8">
    <location>
        <begin position="121"/>
        <end position="215"/>
    </location>
</feature>
<dbReference type="EMBL" id="DS985227">
    <property type="protein sequence ID" value="EEY23190.1"/>
    <property type="molecule type" value="Genomic_DNA"/>
</dbReference>
<evidence type="ECO:0000313" key="9">
    <source>
        <dbReference type="EMBL" id="EEY23190.1"/>
    </source>
</evidence>
<protein>
    <submittedName>
        <fullName evidence="9">EH domain binding protein epsin 2</fullName>
    </submittedName>
</protein>
<evidence type="ECO:0000256" key="2">
    <source>
        <dbReference type="ARBA" id="ARBA00004496"/>
    </source>
</evidence>
<evidence type="ECO:0000256" key="3">
    <source>
        <dbReference type="ARBA" id="ARBA00022490"/>
    </source>
</evidence>
<comment type="subcellular location">
    <subcellularLocation>
        <location evidence="2">Cytoplasm</location>
    </subcellularLocation>
    <subcellularLocation>
        <location evidence="1">Membrane</location>
        <topology evidence="1">Peripheral membrane protein</topology>
    </subcellularLocation>
</comment>
<organism evidence="10">
    <name type="scientific">Verticillium alfalfae (strain VaMs.102 / ATCC MYA-4576 / FGSC 10136)</name>
    <name type="common">Verticillium wilt of alfalfa</name>
    <name type="synonym">Verticillium albo-atrum</name>
    <dbReference type="NCBI Taxonomy" id="526221"/>
    <lineage>
        <taxon>Eukaryota</taxon>
        <taxon>Fungi</taxon>
        <taxon>Dikarya</taxon>
        <taxon>Ascomycota</taxon>
        <taxon>Pezizomycotina</taxon>
        <taxon>Sordariomycetes</taxon>
        <taxon>Hypocreomycetidae</taxon>
        <taxon>Glomerellales</taxon>
        <taxon>Plectosphaerellaceae</taxon>
        <taxon>Verticillium</taxon>
    </lineage>
</organism>
<feature type="compositionally biased region" description="Polar residues" evidence="7">
    <location>
        <begin position="145"/>
        <end position="154"/>
    </location>
</feature>
<feature type="region of interest" description="Disordered" evidence="7">
    <location>
        <begin position="1"/>
        <end position="285"/>
    </location>
</feature>
<dbReference type="AlphaFoldDB" id="C9SWM5"/>
<keyword evidence="10" id="KW-1185">Reference proteome</keyword>
<dbReference type="SMART" id="SM00726">
    <property type="entry name" value="UIM"/>
    <property type="match status" value="2"/>
</dbReference>
<dbReference type="GeneID" id="9534193"/>
<dbReference type="STRING" id="526221.C9SWM5"/>
<feature type="compositionally biased region" description="Polar residues" evidence="7">
    <location>
        <begin position="244"/>
        <end position="255"/>
    </location>
</feature>
<sequence length="420" mass="46855">MRLRAERSDRKSWKSRVTGLEEYAPQQAGPSHRGGREPRARRDDEDDAEYRLAIEASKYQEEEDRKRRNQGQVDVDDDDLAKAIKLSQEEEERRRRELEQSNAISLFDDTPTQSTQQSQPAQPQFTGFNQGYQQGSAVDFFANPIDQNAQQPQPTGYLGNQYTGFPQQQPQQTGFQNGYGGYGMQPQMTALDPFGQQQQQQPTGMPAFQPQPTGFNPYQQQQQQTQSPAGAKTRFLKLVATTPGRRNNNQQSQSPLRAMQDGARTTPLRQRPRAGSSAFGDRRLRRSLHAGTRKLAGAEDAVNLQQPAEHQLQSANKLLWHAAEGTQRARGKTQRAPCERRRHGHVRQHGPAAHPGPAHGASNPFLRTQFTGMPNTTYGGSQLQVSQTGAPGLGGQGNNNPFAGTQPQQRPNQNQDLIQF</sequence>
<dbReference type="PROSITE" id="PS50330">
    <property type="entry name" value="UIM"/>
    <property type="match status" value="1"/>
</dbReference>
<evidence type="ECO:0000256" key="5">
    <source>
        <dbReference type="ARBA" id="ARBA00022737"/>
    </source>
</evidence>
<dbReference type="InterPro" id="IPR013182">
    <property type="entry name" value="DUF1720"/>
</dbReference>
<evidence type="ECO:0000256" key="4">
    <source>
        <dbReference type="ARBA" id="ARBA00022583"/>
    </source>
</evidence>
<dbReference type="KEGG" id="val:VDBG_09300"/>
<feature type="compositionally biased region" description="Polar residues" evidence="7">
    <location>
        <begin position="398"/>
        <end position="420"/>
    </location>
</feature>
<evidence type="ECO:0000259" key="8">
    <source>
        <dbReference type="Pfam" id="PF08226"/>
    </source>
</evidence>
<dbReference type="Proteomes" id="UP000008698">
    <property type="component" value="Unassembled WGS sequence"/>
</dbReference>
<feature type="compositionally biased region" description="Low complexity" evidence="7">
    <location>
        <begin position="110"/>
        <end position="124"/>
    </location>
</feature>
<keyword evidence="5" id="KW-0677">Repeat</keyword>